<feature type="compositionally biased region" description="Basic and acidic residues" evidence="1">
    <location>
        <begin position="48"/>
        <end position="68"/>
    </location>
</feature>
<dbReference type="EMBL" id="VSRR010057626">
    <property type="protein sequence ID" value="MPC81670.1"/>
    <property type="molecule type" value="Genomic_DNA"/>
</dbReference>
<proteinExistence type="predicted"/>
<organism evidence="2 3">
    <name type="scientific">Portunus trituberculatus</name>
    <name type="common">Swimming crab</name>
    <name type="synonym">Neptunus trituberculatus</name>
    <dbReference type="NCBI Taxonomy" id="210409"/>
    <lineage>
        <taxon>Eukaryota</taxon>
        <taxon>Metazoa</taxon>
        <taxon>Ecdysozoa</taxon>
        <taxon>Arthropoda</taxon>
        <taxon>Crustacea</taxon>
        <taxon>Multicrustacea</taxon>
        <taxon>Malacostraca</taxon>
        <taxon>Eumalacostraca</taxon>
        <taxon>Eucarida</taxon>
        <taxon>Decapoda</taxon>
        <taxon>Pleocyemata</taxon>
        <taxon>Brachyura</taxon>
        <taxon>Eubrachyura</taxon>
        <taxon>Portunoidea</taxon>
        <taxon>Portunidae</taxon>
        <taxon>Portuninae</taxon>
        <taxon>Portunus</taxon>
    </lineage>
</organism>
<keyword evidence="3" id="KW-1185">Reference proteome</keyword>
<evidence type="ECO:0000313" key="2">
    <source>
        <dbReference type="EMBL" id="MPC81670.1"/>
    </source>
</evidence>
<comment type="caution">
    <text evidence="2">The sequence shown here is derived from an EMBL/GenBank/DDBJ whole genome shotgun (WGS) entry which is preliminary data.</text>
</comment>
<protein>
    <submittedName>
        <fullName evidence="2">Uncharacterized protein</fullName>
    </submittedName>
</protein>
<dbReference type="Proteomes" id="UP000324222">
    <property type="component" value="Unassembled WGS sequence"/>
</dbReference>
<evidence type="ECO:0000313" key="3">
    <source>
        <dbReference type="Proteomes" id="UP000324222"/>
    </source>
</evidence>
<feature type="compositionally biased region" description="Basic and acidic residues" evidence="1">
    <location>
        <begin position="77"/>
        <end position="87"/>
    </location>
</feature>
<feature type="region of interest" description="Disordered" evidence="1">
    <location>
        <begin position="25"/>
        <end position="87"/>
    </location>
</feature>
<dbReference type="AlphaFoldDB" id="A0A5B7IB35"/>
<name>A0A5B7IB35_PORTR</name>
<sequence length="87" mass="10202">MVLQNPRLASSEILEYDEAPLDLSISNRTRCPSPPRSPDYYRESLSPDYRDYRDTSSPHDSDDSDSQRASHKSAKAYKKDMMRRYRK</sequence>
<evidence type="ECO:0000256" key="1">
    <source>
        <dbReference type="SAM" id="MobiDB-lite"/>
    </source>
</evidence>
<accession>A0A5B7IB35</accession>
<gene>
    <name evidence="2" type="ORF">E2C01_076299</name>
</gene>
<reference evidence="2 3" key="1">
    <citation type="submission" date="2019-05" db="EMBL/GenBank/DDBJ databases">
        <title>Another draft genome of Portunus trituberculatus and its Hox gene families provides insights of decapod evolution.</title>
        <authorList>
            <person name="Jeong J.-H."/>
            <person name="Song I."/>
            <person name="Kim S."/>
            <person name="Choi T."/>
            <person name="Kim D."/>
            <person name="Ryu S."/>
            <person name="Kim W."/>
        </authorList>
    </citation>
    <scope>NUCLEOTIDE SEQUENCE [LARGE SCALE GENOMIC DNA]</scope>
    <source>
        <tissue evidence="2">Muscle</tissue>
    </source>
</reference>